<comment type="caution">
    <text evidence="12">The sequence shown here is derived from an EMBL/GenBank/DDBJ whole genome shotgun (WGS) entry which is preliminary data.</text>
</comment>
<dbReference type="GO" id="GO:0019252">
    <property type="term" value="P:starch biosynthetic process"/>
    <property type="evidence" value="ECO:0007669"/>
    <property type="project" value="UniProtKB-UniPathway"/>
</dbReference>
<evidence type="ECO:0000256" key="10">
    <source>
        <dbReference type="ARBA" id="ARBA00022922"/>
    </source>
</evidence>
<dbReference type="InterPro" id="IPR011831">
    <property type="entry name" value="ADP-Glc_PPase"/>
</dbReference>
<keyword evidence="9" id="KW-0067">ATP-binding</keyword>
<keyword evidence="5" id="KW-0021">Allosteric enzyme</keyword>
<dbReference type="PANTHER" id="PTHR43523:SF12">
    <property type="entry name" value="GLUCOSE-1-PHOSPHATE ADENYLYLTRANSFERASE LARGE SUBUNIT 1, CHLOROPLASTIC-RELATED"/>
    <property type="match status" value="1"/>
</dbReference>
<evidence type="ECO:0000256" key="8">
    <source>
        <dbReference type="ARBA" id="ARBA00022741"/>
    </source>
</evidence>
<dbReference type="GO" id="GO:0005524">
    <property type="term" value="F:ATP binding"/>
    <property type="evidence" value="ECO:0007669"/>
    <property type="project" value="UniProtKB-KW"/>
</dbReference>
<comment type="pathway">
    <text evidence="2">Glycan biosynthesis; starch biosynthesis.</text>
</comment>
<evidence type="ECO:0000313" key="13">
    <source>
        <dbReference type="Proteomes" id="UP000623129"/>
    </source>
</evidence>
<gene>
    <name evidence="12" type="ORF">FCM35_KLT04349</name>
</gene>
<dbReference type="EC" id="2.7.7.27" evidence="4"/>
<evidence type="ECO:0000259" key="11">
    <source>
        <dbReference type="Pfam" id="PF00483"/>
    </source>
</evidence>
<evidence type="ECO:0000256" key="4">
    <source>
        <dbReference type="ARBA" id="ARBA00012460"/>
    </source>
</evidence>
<name>A0A833QPJ3_9POAL</name>
<dbReference type="Proteomes" id="UP000623129">
    <property type="component" value="Unassembled WGS sequence"/>
</dbReference>
<comment type="similarity">
    <text evidence="3">Belongs to the bacterial/plant glucose-1-phosphate adenylyltransferase family.</text>
</comment>
<dbReference type="Gene3D" id="3.90.550.10">
    <property type="entry name" value="Spore Coat Polysaccharide Biosynthesis Protein SpsA, Chain A"/>
    <property type="match status" value="1"/>
</dbReference>
<evidence type="ECO:0000313" key="12">
    <source>
        <dbReference type="EMBL" id="KAF3330995.1"/>
    </source>
</evidence>
<keyword evidence="6 12" id="KW-0808">Transferase</keyword>
<dbReference type="InterPro" id="IPR029044">
    <property type="entry name" value="Nucleotide-diphossugar_trans"/>
</dbReference>
<reference evidence="12" key="1">
    <citation type="submission" date="2020-01" db="EMBL/GenBank/DDBJ databases">
        <title>Genome sequence of Kobresia littledalei, the first chromosome-level genome in the family Cyperaceae.</title>
        <authorList>
            <person name="Qu G."/>
        </authorList>
    </citation>
    <scope>NUCLEOTIDE SEQUENCE</scope>
    <source>
        <strain evidence="12">C.B.Clarke</strain>
        <tissue evidence="12">Leaf</tissue>
    </source>
</reference>
<dbReference type="EMBL" id="SWLB01000013">
    <property type="protein sequence ID" value="KAF3330995.1"/>
    <property type="molecule type" value="Genomic_DNA"/>
</dbReference>
<dbReference type="InterPro" id="IPR005835">
    <property type="entry name" value="NTP_transferase_dom"/>
</dbReference>
<comment type="catalytic activity">
    <reaction evidence="1">
        <text>alpha-D-glucose 1-phosphate + ATP + H(+) = ADP-alpha-D-glucose + diphosphate</text>
        <dbReference type="Rhea" id="RHEA:12120"/>
        <dbReference type="ChEBI" id="CHEBI:15378"/>
        <dbReference type="ChEBI" id="CHEBI:30616"/>
        <dbReference type="ChEBI" id="CHEBI:33019"/>
        <dbReference type="ChEBI" id="CHEBI:57498"/>
        <dbReference type="ChEBI" id="CHEBI:58601"/>
        <dbReference type="EC" id="2.7.7.27"/>
    </reaction>
</comment>
<dbReference type="PANTHER" id="PTHR43523">
    <property type="entry name" value="GLUCOSE-1-PHOSPHATE ADENYLYLTRANSFERASE-RELATED"/>
    <property type="match status" value="1"/>
</dbReference>
<organism evidence="12 13">
    <name type="scientific">Carex littledalei</name>
    <dbReference type="NCBI Taxonomy" id="544730"/>
    <lineage>
        <taxon>Eukaryota</taxon>
        <taxon>Viridiplantae</taxon>
        <taxon>Streptophyta</taxon>
        <taxon>Embryophyta</taxon>
        <taxon>Tracheophyta</taxon>
        <taxon>Spermatophyta</taxon>
        <taxon>Magnoliopsida</taxon>
        <taxon>Liliopsida</taxon>
        <taxon>Poales</taxon>
        <taxon>Cyperaceae</taxon>
        <taxon>Cyperoideae</taxon>
        <taxon>Cariceae</taxon>
        <taxon>Carex</taxon>
        <taxon>Carex subgen. Euthyceras</taxon>
    </lineage>
</organism>
<evidence type="ECO:0000256" key="7">
    <source>
        <dbReference type="ARBA" id="ARBA00022695"/>
    </source>
</evidence>
<evidence type="ECO:0000256" key="1">
    <source>
        <dbReference type="ARBA" id="ARBA00000956"/>
    </source>
</evidence>
<evidence type="ECO:0000256" key="9">
    <source>
        <dbReference type="ARBA" id="ARBA00022840"/>
    </source>
</evidence>
<protein>
    <recommendedName>
        <fullName evidence="4">glucose-1-phosphate adenylyltransferase</fullName>
        <ecNumber evidence="4">2.7.7.27</ecNumber>
    </recommendedName>
</protein>
<keyword evidence="13" id="KW-1185">Reference proteome</keyword>
<evidence type="ECO:0000256" key="5">
    <source>
        <dbReference type="ARBA" id="ARBA00022533"/>
    </source>
</evidence>
<accession>A0A833QPJ3</accession>
<evidence type="ECO:0000256" key="6">
    <source>
        <dbReference type="ARBA" id="ARBA00022679"/>
    </source>
</evidence>
<dbReference type="SUPFAM" id="SSF53448">
    <property type="entry name" value="Nucleotide-diphospho-sugar transferases"/>
    <property type="match status" value="1"/>
</dbReference>
<sequence length="147" mass="16598">MGGLGNQVKCEDIDYMRNPNNVAAVILGGGFGICPFPLTEIRAKPAVPIGGSYLLIDMPLSNCPNKVYILTQFNSASLNRHLTHTYNIMHSFLTITGKTLVPIDPSLRQIWRLWTIKPRFNFYDEEKPVYLSRRNLPPSMINSSKVF</sequence>
<evidence type="ECO:0000256" key="2">
    <source>
        <dbReference type="ARBA" id="ARBA00004727"/>
    </source>
</evidence>
<keyword evidence="8" id="KW-0547">Nucleotide-binding</keyword>
<keyword evidence="7 12" id="KW-0548">Nucleotidyltransferase</keyword>
<dbReference type="GO" id="GO:0008878">
    <property type="term" value="F:glucose-1-phosphate adenylyltransferase activity"/>
    <property type="evidence" value="ECO:0007669"/>
    <property type="project" value="UniProtKB-EC"/>
</dbReference>
<evidence type="ECO:0000256" key="3">
    <source>
        <dbReference type="ARBA" id="ARBA00010443"/>
    </source>
</evidence>
<feature type="domain" description="Nucleotidyl transferase" evidence="11">
    <location>
        <begin position="24"/>
        <end position="89"/>
    </location>
</feature>
<dbReference type="UniPathway" id="UPA00152"/>
<dbReference type="GO" id="GO:0005978">
    <property type="term" value="P:glycogen biosynthetic process"/>
    <property type="evidence" value="ECO:0007669"/>
    <property type="project" value="InterPro"/>
</dbReference>
<dbReference type="AlphaFoldDB" id="A0A833QPJ3"/>
<dbReference type="Pfam" id="PF00483">
    <property type="entry name" value="NTP_transferase"/>
    <property type="match status" value="1"/>
</dbReference>
<dbReference type="OrthoDB" id="1933562at2759"/>
<proteinExistence type="inferred from homology"/>
<keyword evidence="10" id="KW-0750">Starch biosynthesis</keyword>